<name>A0ABP4KLB5_9ACTN</name>
<keyword evidence="3" id="KW-1185">Reference proteome</keyword>
<sequence>MSGMEDKLVRSLAARAGATQVEVGELARRAVRRAGRMRARRRAAGVAAAVVLIVGAALGVQAMLPQRKDTTLPVALGVPSALSRPEGIGGDPALLHLDLDLKAFDDVGVVDWVSGEDRESVSVYGQDHELVAAVYVAPTVVDLKRGLRPLSSAAVDVTVGGRPGRADTFDPGNGQRFTDLRWEPVDGIFVAVWARDLAAAQRVYGAVRLDRVQRCVTPMRLSELPAGARWVECQTAIGKGREWAWSGLVVTQADAERVRLWAAEPAAADGARFAPDRVVAGRSAQWLTDGMRGLWVPEFGPVSLYVLEATAFHADLLSEDEAAWYVEHLQVYDDLTNPDAWPTSATR</sequence>
<reference evidence="3" key="1">
    <citation type="journal article" date="2019" name="Int. J. Syst. Evol. Microbiol.">
        <title>The Global Catalogue of Microorganisms (GCM) 10K type strain sequencing project: providing services to taxonomists for standard genome sequencing and annotation.</title>
        <authorList>
            <consortium name="The Broad Institute Genomics Platform"/>
            <consortium name="The Broad Institute Genome Sequencing Center for Infectious Disease"/>
            <person name="Wu L."/>
            <person name="Ma J."/>
        </authorList>
    </citation>
    <scope>NUCLEOTIDE SEQUENCE [LARGE SCALE GENOMIC DNA]</scope>
    <source>
        <strain evidence="3">JCM 15933</strain>
    </source>
</reference>
<evidence type="ECO:0000313" key="2">
    <source>
        <dbReference type="EMBL" id="GAA1505660.1"/>
    </source>
</evidence>
<feature type="transmembrane region" description="Helical" evidence="1">
    <location>
        <begin position="43"/>
        <end position="64"/>
    </location>
</feature>
<keyword evidence="1" id="KW-1133">Transmembrane helix</keyword>
<proteinExistence type="predicted"/>
<keyword evidence="1" id="KW-0812">Transmembrane</keyword>
<accession>A0ABP4KLB5</accession>
<protein>
    <submittedName>
        <fullName evidence="2">Uncharacterized protein</fullName>
    </submittedName>
</protein>
<dbReference type="RefSeq" id="WP_344501420.1">
    <property type="nucleotide sequence ID" value="NZ_BAAAQD010000002.1"/>
</dbReference>
<dbReference type="EMBL" id="BAAAQD010000002">
    <property type="protein sequence ID" value="GAA1505660.1"/>
    <property type="molecule type" value="Genomic_DNA"/>
</dbReference>
<comment type="caution">
    <text evidence="2">The sequence shown here is derived from an EMBL/GenBank/DDBJ whole genome shotgun (WGS) entry which is preliminary data.</text>
</comment>
<organism evidence="2 3">
    <name type="scientific">Dactylosporangium maewongense</name>
    <dbReference type="NCBI Taxonomy" id="634393"/>
    <lineage>
        <taxon>Bacteria</taxon>
        <taxon>Bacillati</taxon>
        <taxon>Actinomycetota</taxon>
        <taxon>Actinomycetes</taxon>
        <taxon>Micromonosporales</taxon>
        <taxon>Micromonosporaceae</taxon>
        <taxon>Dactylosporangium</taxon>
    </lineage>
</organism>
<evidence type="ECO:0000256" key="1">
    <source>
        <dbReference type="SAM" id="Phobius"/>
    </source>
</evidence>
<gene>
    <name evidence="2" type="ORF">GCM10009827_019160</name>
</gene>
<evidence type="ECO:0000313" key="3">
    <source>
        <dbReference type="Proteomes" id="UP001501470"/>
    </source>
</evidence>
<keyword evidence="1" id="KW-0472">Membrane</keyword>
<dbReference type="Proteomes" id="UP001501470">
    <property type="component" value="Unassembled WGS sequence"/>
</dbReference>